<organism evidence="4 5">
    <name type="scientific">Kitasatospora kifunensis</name>
    <name type="common">Streptomyces kifunensis</name>
    <dbReference type="NCBI Taxonomy" id="58351"/>
    <lineage>
        <taxon>Bacteria</taxon>
        <taxon>Bacillati</taxon>
        <taxon>Actinomycetota</taxon>
        <taxon>Actinomycetes</taxon>
        <taxon>Kitasatosporales</taxon>
        <taxon>Streptomycetaceae</taxon>
        <taxon>Kitasatospora</taxon>
    </lineage>
</organism>
<evidence type="ECO:0000313" key="5">
    <source>
        <dbReference type="Proteomes" id="UP000540506"/>
    </source>
</evidence>
<gene>
    <name evidence="4" type="ORF">FHR34_005454</name>
</gene>
<dbReference type="PANTHER" id="PTHR33608">
    <property type="entry name" value="BLL2464 PROTEIN"/>
    <property type="match status" value="1"/>
</dbReference>
<feature type="domain" description="DUF58" evidence="3">
    <location>
        <begin position="246"/>
        <end position="399"/>
    </location>
</feature>
<sequence>MTTGVAATDGSAGAPDPANGTAPAARAVGTSRAIVTGRPPQTEERKWQLAMRATASPPPPGWRASARTLRLMTVAATAVFAALVTGHAWLFAPAAGVAVLLALAAPGRTRPTRIDTEASVSTRRCFEGEQVTATIRVRHDGEAGLLDPRSVLGHGVSITAERITLDTVTLELTAARWGRWTIGYVDLDVYDTGHLTRRTVRVELGEVEVFPLPAAARLTPIPVRLPERLGEHTTRQHGEGVEVNGVRPHVWGERQRRIHWPSTTRRGSIQLNQFSAERAVDTVMLLDALGDFRDPATNTSTLDESVRAAAGLTRAYLRLHDRIGVVSIGGTTRWLQAGSGSQHFYRIVQSVLDVRTDLGYRIPELNRLPPTALPAGALVYVFTPLADQRMLNVLVDLAERGNPLVVVEVPIGDPVVEADDEVGQLALRLWRADRDAMRFALRNRGIPVVAHHPGEALDLALAPLLRSRIRGRQR</sequence>
<dbReference type="EMBL" id="JACHJV010000001">
    <property type="protein sequence ID" value="MBB4926461.1"/>
    <property type="molecule type" value="Genomic_DNA"/>
</dbReference>
<reference evidence="4 5" key="1">
    <citation type="submission" date="2020-08" db="EMBL/GenBank/DDBJ databases">
        <title>Sequencing the genomes of 1000 actinobacteria strains.</title>
        <authorList>
            <person name="Klenk H.-P."/>
        </authorList>
    </citation>
    <scope>NUCLEOTIDE SEQUENCE [LARGE SCALE GENOMIC DNA]</scope>
    <source>
        <strain evidence="4 5">DSM 41654</strain>
    </source>
</reference>
<name>A0A7W7VXG6_KITKI</name>
<accession>A0A7W7VXG6</accession>
<dbReference type="PANTHER" id="PTHR33608:SF14">
    <property type="entry name" value="POSSIBLE CONSERVED SECRETED PROTEIN"/>
    <property type="match status" value="1"/>
</dbReference>
<dbReference type="InterPro" id="IPR002881">
    <property type="entry name" value="DUF58"/>
</dbReference>
<dbReference type="Proteomes" id="UP000540506">
    <property type="component" value="Unassembled WGS sequence"/>
</dbReference>
<keyword evidence="2" id="KW-0812">Transmembrane</keyword>
<evidence type="ECO:0000256" key="1">
    <source>
        <dbReference type="SAM" id="MobiDB-lite"/>
    </source>
</evidence>
<feature type="transmembrane region" description="Helical" evidence="2">
    <location>
        <begin position="71"/>
        <end position="104"/>
    </location>
</feature>
<feature type="region of interest" description="Disordered" evidence="1">
    <location>
        <begin position="1"/>
        <end position="30"/>
    </location>
</feature>
<dbReference type="Pfam" id="PF01882">
    <property type="entry name" value="DUF58"/>
    <property type="match status" value="1"/>
</dbReference>
<comment type="caution">
    <text evidence="4">The sequence shown here is derived from an EMBL/GenBank/DDBJ whole genome shotgun (WGS) entry which is preliminary data.</text>
</comment>
<evidence type="ECO:0000313" key="4">
    <source>
        <dbReference type="EMBL" id="MBB4926461.1"/>
    </source>
</evidence>
<keyword evidence="2" id="KW-1133">Transmembrane helix</keyword>
<protein>
    <submittedName>
        <fullName evidence="4">Uncharacterized protein (DUF58 family)</fullName>
    </submittedName>
</protein>
<proteinExistence type="predicted"/>
<dbReference type="RefSeq" id="WP_312897432.1">
    <property type="nucleotide sequence ID" value="NZ_JACHJV010000001.1"/>
</dbReference>
<evidence type="ECO:0000259" key="3">
    <source>
        <dbReference type="Pfam" id="PF01882"/>
    </source>
</evidence>
<keyword evidence="5" id="KW-1185">Reference proteome</keyword>
<dbReference type="AlphaFoldDB" id="A0A7W7VXG6"/>
<evidence type="ECO:0000256" key="2">
    <source>
        <dbReference type="SAM" id="Phobius"/>
    </source>
</evidence>
<keyword evidence="2" id="KW-0472">Membrane</keyword>